<organism evidence="2 3">
    <name type="scientific">Tenebrio molitor</name>
    <name type="common">Yellow mealworm beetle</name>
    <dbReference type="NCBI Taxonomy" id="7067"/>
    <lineage>
        <taxon>Eukaryota</taxon>
        <taxon>Metazoa</taxon>
        <taxon>Ecdysozoa</taxon>
        <taxon>Arthropoda</taxon>
        <taxon>Hexapoda</taxon>
        <taxon>Insecta</taxon>
        <taxon>Pterygota</taxon>
        <taxon>Neoptera</taxon>
        <taxon>Endopterygota</taxon>
        <taxon>Coleoptera</taxon>
        <taxon>Polyphaga</taxon>
        <taxon>Cucujiformia</taxon>
        <taxon>Tenebrionidae</taxon>
        <taxon>Tenebrio</taxon>
    </lineage>
</organism>
<evidence type="ECO:0000313" key="2">
    <source>
        <dbReference type="EMBL" id="KAH0822101.1"/>
    </source>
</evidence>
<dbReference type="Proteomes" id="UP000719412">
    <property type="component" value="Unassembled WGS sequence"/>
</dbReference>
<dbReference type="EMBL" id="JABDTM020004297">
    <property type="protein sequence ID" value="KAH0822101.1"/>
    <property type="molecule type" value="Genomic_DNA"/>
</dbReference>
<evidence type="ECO:0000256" key="1">
    <source>
        <dbReference type="SAM" id="MobiDB-lite"/>
    </source>
</evidence>
<dbReference type="AlphaFoldDB" id="A0A8J6HYN9"/>
<proteinExistence type="predicted"/>
<evidence type="ECO:0000313" key="3">
    <source>
        <dbReference type="Proteomes" id="UP000719412"/>
    </source>
</evidence>
<keyword evidence="3" id="KW-1185">Reference proteome</keyword>
<reference evidence="2" key="1">
    <citation type="journal article" date="2020" name="J Insects Food Feed">
        <title>The yellow mealworm (Tenebrio molitor) genome: a resource for the emerging insects as food and feed industry.</title>
        <authorList>
            <person name="Eriksson T."/>
            <person name="Andere A."/>
            <person name="Kelstrup H."/>
            <person name="Emery V."/>
            <person name="Picard C."/>
        </authorList>
    </citation>
    <scope>NUCLEOTIDE SEQUENCE</scope>
    <source>
        <strain evidence="2">Stoneville</strain>
        <tissue evidence="2">Whole head</tissue>
    </source>
</reference>
<sequence>MWSLLHFLFGETFENRKKSERGRSQNNECKPPPDPLTGIEVEFGETQSSPPPKKAEIMSTPINSAKAAPELNEIRRRRTAGFCRRKGWRSVSSHAETMLI</sequence>
<gene>
    <name evidence="2" type="ORF">GEV33_000690</name>
</gene>
<accession>A0A8J6HYN9</accession>
<feature type="region of interest" description="Disordered" evidence="1">
    <location>
        <begin position="15"/>
        <end position="71"/>
    </location>
</feature>
<reference evidence="2" key="2">
    <citation type="submission" date="2021-08" db="EMBL/GenBank/DDBJ databases">
        <authorList>
            <person name="Eriksson T."/>
        </authorList>
    </citation>
    <scope>NUCLEOTIDE SEQUENCE</scope>
    <source>
        <strain evidence="2">Stoneville</strain>
        <tissue evidence="2">Whole head</tissue>
    </source>
</reference>
<protein>
    <submittedName>
        <fullName evidence="2">Uncharacterized protein</fullName>
    </submittedName>
</protein>
<name>A0A8J6HYN9_TENMO</name>
<comment type="caution">
    <text evidence="2">The sequence shown here is derived from an EMBL/GenBank/DDBJ whole genome shotgun (WGS) entry which is preliminary data.</text>
</comment>